<dbReference type="Proteomes" id="UP001238334">
    <property type="component" value="Chromosome"/>
</dbReference>
<reference evidence="1 2" key="1">
    <citation type="submission" date="2023-06" db="EMBL/GenBank/DDBJ databases">
        <title>Parasedimentitalea psychrophila sp. nov., a psychrophilic bacterium isolated from deep-sea sediment.</title>
        <authorList>
            <person name="Li A."/>
        </authorList>
    </citation>
    <scope>NUCLEOTIDE SEQUENCE [LARGE SCALE GENOMIC DNA]</scope>
    <source>
        <strain evidence="1 2">QS115</strain>
    </source>
</reference>
<keyword evidence="2" id="KW-1185">Reference proteome</keyword>
<dbReference type="EMBL" id="CP127247">
    <property type="protein sequence ID" value="WIY26400.1"/>
    <property type="molecule type" value="Genomic_DNA"/>
</dbReference>
<protein>
    <submittedName>
        <fullName evidence="1">Uncharacterized protein</fullName>
    </submittedName>
</protein>
<accession>A0A9Y2P809</accession>
<evidence type="ECO:0000313" key="2">
    <source>
        <dbReference type="Proteomes" id="UP001238334"/>
    </source>
</evidence>
<proteinExistence type="predicted"/>
<sequence length="105" mass="11225">MSGTIAVEIEVSEAPDQISQRCDGLVDLLHFYLQAGEVVSLLRKQISGGEHHQNPALVHSLISVLDDALNQHWSVKASQAINCVENLGGAFLLEAASLKEAVHAA</sequence>
<gene>
    <name evidence="1" type="ORF">QPJ95_05660</name>
</gene>
<organism evidence="1 2">
    <name type="scientific">Parasedimentitalea psychrophila</name>
    <dbReference type="NCBI Taxonomy" id="2997337"/>
    <lineage>
        <taxon>Bacteria</taxon>
        <taxon>Pseudomonadati</taxon>
        <taxon>Pseudomonadota</taxon>
        <taxon>Alphaproteobacteria</taxon>
        <taxon>Rhodobacterales</taxon>
        <taxon>Paracoccaceae</taxon>
        <taxon>Parasedimentitalea</taxon>
    </lineage>
</organism>
<dbReference type="KEGG" id="ppso:QPJ95_05660"/>
<name>A0A9Y2P809_9RHOB</name>
<dbReference type="RefSeq" id="WP_270919347.1">
    <property type="nucleotide sequence ID" value="NZ_CP127247.1"/>
</dbReference>
<evidence type="ECO:0000313" key="1">
    <source>
        <dbReference type="EMBL" id="WIY26400.1"/>
    </source>
</evidence>
<dbReference type="AlphaFoldDB" id="A0A9Y2P809"/>